<dbReference type="RefSeq" id="WP_189438322.1">
    <property type="nucleotide sequence ID" value="NZ_BMXE01000008.1"/>
</dbReference>
<evidence type="ECO:0000256" key="1">
    <source>
        <dbReference type="SAM" id="Phobius"/>
    </source>
</evidence>
<keyword evidence="1" id="KW-0472">Membrane</keyword>
<keyword evidence="1" id="KW-1133">Transmembrane helix</keyword>
<protein>
    <recommendedName>
        <fullName evidence="4">Aa3-type cytochrome c oxidase subunit IV</fullName>
    </recommendedName>
</protein>
<evidence type="ECO:0000313" key="2">
    <source>
        <dbReference type="EMBL" id="GHB44476.1"/>
    </source>
</evidence>
<evidence type="ECO:0008006" key="4">
    <source>
        <dbReference type="Google" id="ProtNLM"/>
    </source>
</evidence>
<reference evidence="3" key="1">
    <citation type="journal article" date="2019" name="Int. J. Syst. Evol. Microbiol.">
        <title>The Global Catalogue of Microorganisms (GCM) 10K type strain sequencing project: providing services to taxonomists for standard genome sequencing and annotation.</title>
        <authorList>
            <consortium name="The Broad Institute Genomics Platform"/>
            <consortium name="The Broad Institute Genome Sequencing Center for Infectious Disease"/>
            <person name="Wu L."/>
            <person name="Ma J."/>
        </authorList>
    </citation>
    <scope>NUCLEOTIDE SEQUENCE [LARGE SCALE GENOMIC DNA]</scope>
    <source>
        <strain evidence="3">KCTC 12861</strain>
    </source>
</reference>
<evidence type="ECO:0000313" key="3">
    <source>
        <dbReference type="Proteomes" id="UP000637980"/>
    </source>
</evidence>
<organism evidence="2 3">
    <name type="scientific">Pseudovibrio japonicus</name>
    <dbReference type="NCBI Taxonomy" id="366534"/>
    <lineage>
        <taxon>Bacteria</taxon>
        <taxon>Pseudomonadati</taxon>
        <taxon>Pseudomonadota</taxon>
        <taxon>Alphaproteobacteria</taxon>
        <taxon>Hyphomicrobiales</taxon>
        <taxon>Stappiaceae</taxon>
        <taxon>Pseudovibrio</taxon>
    </lineage>
</organism>
<comment type="caution">
    <text evidence="2">The sequence shown here is derived from an EMBL/GenBank/DDBJ whole genome shotgun (WGS) entry which is preliminary data.</text>
</comment>
<accession>A0ABQ3EPH7</accession>
<keyword evidence="3" id="KW-1185">Reference proteome</keyword>
<gene>
    <name evidence="2" type="ORF">GCM10007094_37260</name>
</gene>
<proteinExistence type="predicted"/>
<name>A0ABQ3EPH7_9HYPH</name>
<dbReference type="EMBL" id="BMXE01000008">
    <property type="protein sequence ID" value="GHB44476.1"/>
    <property type="molecule type" value="Genomic_DNA"/>
</dbReference>
<sequence>MLIFPFREPDEHRPNPMQQREDDYTTYANAALRSFCITLASIIVISFILSSLFSA</sequence>
<keyword evidence="1" id="KW-0812">Transmembrane</keyword>
<feature type="transmembrane region" description="Helical" evidence="1">
    <location>
        <begin position="30"/>
        <end position="53"/>
    </location>
</feature>
<dbReference type="Proteomes" id="UP000637980">
    <property type="component" value="Unassembled WGS sequence"/>
</dbReference>